<evidence type="ECO:0000313" key="2">
    <source>
        <dbReference type="Proteomes" id="UP000479710"/>
    </source>
</evidence>
<protein>
    <submittedName>
        <fullName evidence="1">Uncharacterized protein</fullName>
    </submittedName>
</protein>
<organism evidence="1 2">
    <name type="scientific">Oryza meyeriana var. granulata</name>
    <dbReference type="NCBI Taxonomy" id="110450"/>
    <lineage>
        <taxon>Eukaryota</taxon>
        <taxon>Viridiplantae</taxon>
        <taxon>Streptophyta</taxon>
        <taxon>Embryophyta</taxon>
        <taxon>Tracheophyta</taxon>
        <taxon>Spermatophyta</taxon>
        <taxon>Magnoliopsida</taxon>
        <taxon>Liliopsida</taxon>
        <taxon>Poales</taxon>
        <taxon>Poaceae</taxon>
        <taxon>BOP clade</taxon>
        <taxon>Oryzoideae</taxon>
        <taxon>Oryzeae</taxon>
        <taxon>Oryzinae</taxon>
        <taxon>Oryza</taxon>
        <taxon>Oryza meyeriana</taxon>
    </lineage>
</organism>
<keyword evidence="2" id="KW-1185">Reference proteome</keyword>
<dbReference type="AlphaFoldDB" id="A0A6G1FF09"/>
<proteinExistence type="predicted"/>
<evidence type="ECO:0000313" key="1">
    <source>
        <dbReference type="EMBL" id="KAF0935403.1"/>
    </source>
</evidence>
<gene>
    <name evidence="1" type="ORF">E2562_032662</name>
</gene>
<sequence length="82" mass="8484">MVEEEAMGLGAEAMGKEGGVMMLGAAGKDRSDNVCSTQLSNEEHMGSMFEPVQQPGVGGRAVVLTLPKLSPPFSKKTTTDAG</sequence>
<name>A0A6G1FF09_9ORYZ</name>
<dbReference type="Proteomes" id="UP000479710">
    <property type="component" value="Unassembled WGS sequence"/>
</dbReference>
<dbReference type="EMBL" id="SPHZ02000001">
    <property type="protein sequence ID" value="KAF0935403.1"/>
    <property type="molecule type" value="Genomic_DNA"/>
</dbReference>
<reference evidence="1 2" key="1">
    <citation type="submission" date="2019-11" db="EMBL/GenBank/DDBJ databases">
        <title>Whole genome sequence of Oryza granulata.</title>
        <authorList>
            <person name="Li W."/>
        </authorList>
    </citation>
    <scope>NUCLEOTIDE SEQUENCE [LARGE SCALE GENOMIC DNA]</scope>
    <source>
        <strain evidence="2">cv. Menghai</strain>
        <tissue evidence="1">Leaf</tissue>
    </source>
</reference>
<comment type="caution">
    <text evidence="1">The sequence shown here is derived from an EMBL/GenBank/DDBJ whole genome shotgun (WGS) entry which is preliminary data.</text>
</comment>
<accession>A0A6G1FF09</accession>